<organism evidence="1 2">
    <name type="scientific">Luoshenia tenuis</name>
    <dbReference type="NCBI Taxonomy" id="2763654"/>
    <lineage>
        <taxon>Bacteria</taxon>
        <taxon>Bacillati</taxon>
        <taxon>Bacillota</taxon>
        <taxon>Clostridia</taxon>
        <taxon>Christensenellales</taxon>
        <taxon>Christensenellaceae</taxon>
        <taxon>Luoshenia</taxon>
    </lineage>
</organism>
<dbReference type="AlphaFoldDB" id="A0A926D1U1"/>
<dbReference type="RefSeq" id="WP_249285622.1">
    <property type="nucleotide sequence ID" value="NZ_JACRSO010000004.1"/>
</dbReference>
<dbReference type="Proteomes" id="UP000654279">
    <property type="component" value="Unassembled WGS sequence"/>
</dbReference>
<dbReference type="InterPro" id="IPR024747">
    <property type="entry name" value="Pyridox_Oxase-rel"/>
</dbReference>
<dbReference type="PANTHER" id="PTHR34071">
    <property type="entry name" value="5-NITROIMIDAZOLE ANTIBIOTICS RESISTANCE PROTEIN, NIMA-FAMILY-RELATED PROTEIN-RELATED"/>
    <property type="match status" value="1"/>
</dbReference>
<dbReference type="InterPro" id="IPR012349">
    <property type="entry name" value="Split_barrel_FMN-bd"/>
</dbReference>
<comment type="caution">
    <text evidence="1">The sequence shown here is derived from an EMBL/GenBank/DDBJ whole genome shotgun (WGS) entry which is preliminary data.</text>
</comment>
<dbReference type="Gene3D" id="2.30.110.10">
    <property type="entry name" value="Electron Transport, Fmn-binding Protein, Chain A"/>
    <property type="match status" value="1"/>
</dbReference>
<dbReference type="PANTHER" id="PTHR34071:SF2">
    <property type="entry name" value="FLAVIN-NUCLEOTIDE-BINDING PROTEIN"/>
    <property type="match status" value="1"/>
</dbReference>
<name>A0A926D1U1_9FIRM</name>
<dbReference type="EMBL" id="JACRSO010000004">
    <property type="protein sequence ID" value="MBC8529812.1"/>
    <property type="molecule type" value="Genomic_DNA"/>
</dbReference>
<keyword evidence="2" id="KW-1185">Reference proteome</keyword>
<dbReference type="Pfam" id="PF12900">
    <property type="entry name" value="Pyridox_ox_2"/>
    <property type="match status" value="1"/>
</dbReference>
<evidence type="ECO:0000313" key="1">
    <source>
        <dbReference type="EMBL" id="MBC8529812.1"/>
    </source>
</evidence>
<reference evidence="1" key="1">
    <citation type="submission" date="2020-08" db="EMBL/GenBank/DDBJ databases">
        <title>Genome public.</title>
        <authorList>
            <person name="Liu C."/>
            <person name="Sun Q."/>
        </authorList>
    </citation>
    <scope>NUCLEOTIDE SEQUENCE</scope>
    <source>
        <strain evidence="1">NSJ-44</strain>
    </source>
</reference>
<protein>
    <submittedName>
        <fullName evidence="1">Pyridoxamine 5'-phosphate oxidase family protein</fullName>
    </submittedName>
</protein>
<sequence length="176" mass="19991">MTDHTQLSMAHEDRRITDPALIRAILDSTYVCTLCLHDGPYPYPVPMNFGYTWDEQLTLYLHMAAKGHRLELIRQDPRVACNIYSFLDRRGHKSYRGETHDYRSVTVFGRAQVIPRADEAASLAGMNVMVRHSGRPALRKMPATDNLLILKVTPEIITAKAQYPLTPQEAQMPALD</sequence>
<gene>
    <name evidence="1" type="ORF">H8699_10275</name>
</gene>
<accession>A0A926D1U1</accession>
<evidence type="ECO:0000313" key="2">
    <source>
        <dbReference type="Proteomes" id="UP000654279"/>
    </source>
</evidence>
<proteinExistence type="predicted"/>
<dbReference type="SUPFAM" id="SSF50475">
    <property type="entry name" value="FMN-binding split barrel"/>
    <property type="match status" value="1"/>
</dbReference>